<dbReference type="GO" id="GO:0004497">
    <property type="term" value="F:monooxygenase activity"/>
    <property type="evidence" value="ECO:0007669"/>
    <property type="project" value="InterPro"/>
</dbReference>
<comment type="caution">
    <text evidence="2">The sequence shown here is derived from an EMBL/GenBank/DDBJ whole genome shotgun (WGS) entry which is preliminary data.</text>
</comment>
<evidence type="ECO:0000256" key="1">
    <source>
        <dbReference type="ARBA" id="ARBA00010617"/>
    </source>
</evidence>
<organism evidence="2 3">
    <name type="scientific">Amycolatopsis jiangsuensis</name>
    <dbReference type="NCBI Taxonomy" id="1181879"/>
    <lineage>
        <taxon>Bacteria</taxon>
        <taxon>Bacillati</taxon>
        <taxon>Actinomycetota</taxon>
        <taxon>Actinomycetes</taxon>
        <taxon>Pseudonocardiales</taxon>
        <taxon>Pseudonocardiaceae</taxon>
        <taxon>Amycolatopsis</taxon>
    </lineage>
</organism>
<dbReference type="SUPFAM" id="SSF48264">
    <property type="entry name" value="Cytochrome P450"/>
    <property type="match status" value="1"/>
</dbReference>
<dbReference type="GO" id="GO:0016705">
    <property type="term" value="F:oxidoreductase activity, acting on paired donors, with incorporation or reduction of molecular oxygen"/>
    <property type="evidence" value="ECO:0007669"/>
    <property type="project" value="InterPro"/>
</dbReference>
<dbReference type="Proteomes" id="UP000581769">
    <property type="component" value="Unassembled WGS sequence"/>
</dbReference>
<comment type="similarity">
    <text evidence="1">Belongs to the cytochrome P450 family.</text>
</comment>
<sequence>MRRLVLLALAGLVATLPKWLPARVIALRMKIFALVNGDEGLVVPVEDFRQVYGHPAADGRSKGAALSDLFWYWLAPGPQVHQEHLEPGPRYDEVAKTTRNILVKPKGESEELTQRVATRVLGELDIGSGRLIRLRDEMMPIWAELYYELVFGEPCPRAARDLIVGHADDVVSALKCVRPRNMRRRGRLTAYLRRRLDDVPHPLPSRLTREEQAYYLQGTFFNTAVVQMSEAMAHLLMIIAERPDVQRRLAENPDDDAYLDRVLDEGLRTYPLFGIAHRIATGDIELADRTIDEGTVLLFSYPDFHHAGFDRPAEFEPSRWEGCPAHARKEANFLPFGVAQNRPCPARGLAPVTMRVVTREFLRRFSLSTSAAHTRSIPNRGPVFLTPRGSGRDDRGVLAYLAVRDRWEDVWRSLAQLVFGTFMVLDARRLRMCVRYFRTHDLDGGRK</sequence>
<dbReference type="RefSeq" id="WP_184781136.1">
    <property type="nucleotide sequence ID" value="NZ_JACHMG010000001.1"/>
</dbReference>
<accession>A0A840IWY4</accession>
<gene>
    <name evidence="2" type="ORF">BJY18_003718</name>
</gene>
<evidence type="ECO:0000313" key="3">
    <source>
        <dbReference type="Proteomes" id="UP000581769"/>
    </source>
</evidence>
<dbReference type="InterPro" id="IPR001128">
    <property type="entry name" value="Cyt_P450"/>
</dbReference>
<dbReference type="GO" id="GO:0020037">
    <property type="term" value="F:heme binding"/>
    <property type="evidence" value="ECO:0007669"/>
    <property type="project" value="InterPro"/>
</dbReference>
<name>A0A840IWY4_9PSEU</name>
<dbReference type="AlphaFoldDB" id="A0A840IWY4"/>
<dbReference type="Gene3D" id="1.10.630.10">
    <property type="entry name" value="Cytochrome P450"/>
    <property type="match status" value="1"/>
</dbReference>
<dbReference type="Pfam" id="PF00067">
    <property type="entry name" value="p450"/>
    <property type="match status" value="1"/>
</dbReference>
<dbReference type="PANTHER" id="PTHR24305">
    <property type="entry name" value="CYTOCHROME P450"/>
    <property type="match status" value="1"/>
</dbReference>
<dbReference type="InterPro" id="IPR050121">
    <property type="entry name" value="Cytochrome_P450_monoxygenase"/>
</dbReference>
<dbReference type="CDD" id="cd00302">
    <property type="entry name" value="cytochrome_P450"/>
    <property type="match status" value="1"/>
</dbReference>
<keyword evidence="3" id="KW-1185">Reference proteome</keyword>
<dbReference type="GO" id="GO:0005506">
    <property type="term" value="F:iron ion binding"/>
    <property type="evidence" value="ECO:0007669"/>
    <property type="project" value="InterPro"/>
</dbReference>
<reference evidence="2 3" key="1">
    <citation type="submission" date="2020-08" db="EMBL/GenBank/DDBJ databases">
        <title>Sequencing the genomes of 1000 actinobacteria strains.</title>
        <authorList>
            <person name="Klenk H.-P."/>
        </authorList>
    </citation>
    <scope>NUCLEOTIDE SEQUENCE [LARGE SCALE GENOMIC DNA]</scope>
    <source>
        <strain evidence="2 3">DSM 45859</strain>
    </source>
</reference>
<dbReference type="EMBL" id="JACHMG010000001">
    <property type="protein sequence ID" value="MBB4686233.1"/>
    <property type="molecule type" value="Genomic_DNA"/>
</dbReference>
<dbReference type="InterPro" id="IPR036396">
    <property type="entry name" value="Cyt_P450_sf"/>
</dbReference>
<protein>
    <recommendedName>
        <fullName evidence="4">Cytochrome P450</fullName>
    </recommendedName>
</protein>
<evidence type="ECO:0008006" key="4">
    <source>
        <dbReference type="Google" id="ProtNLM"/>
    </source>
</evidence>
<dbReference type="PANTHER" id="PTHR24305:SF166">
    <property type="entry name" value="CYTOCHROME P450 12A4, MITOCHONDRIAL-RELATED"/>
    <property type="match status" value="1"/>
</dbReference>
<evidence type="ECO:0000313" key="2">
    <source>
        <dbReference type="EMBL" id="MBB4686233.1"/>
    </source>
</evidence>
<proteinExistence type="inferred from homology"/>